<dbReference type="Pfam" id="PF07727">
    <property type="entry name" value="RVT_2"/>
    <property type="match status" value="1"/>
</dbReference>
<protein>
    <recommendedName>
        <fullName evidence="1">Reverse transcriptase Ty1/copia-type domain-containing protein</fullName>
    </recommendedName>
</protein>
<dbReference type="AlphaFoldDB" id="A0A9Q3FI23"/>
<name>A0A9Q3FI23_9BASI</name>
<dbReference type="OrthoDB" id="3054497at2759"/>
<comment type="caution">
    <text evidence="2">The sequence shown here is derived from an EMBL/GenBank/DDBJ whole genome shotgun (WGS) entry which is preliminary data.</text>
</comment>
<evidence type="ECO:0000259" key="1">
    <source>
        <dbReference type="Pfam" id="PF07727"/>
    </source>
</evidence>
<organism evidence="2 3">
    <name type="scientific">Austropuccinia psidii MF-1</name>
    <dbReference type="NCBI Taxonomy" id="1389203"/>
    <lineage>
        <taxon>Eukaryota</taxon>
        <taxon>Fungi</taxon>
        <taxon>Dikarya</taxon>
        <taxon>Basidiomycota</taxon>
        <taxon>Pucciniomycotina</taxon>
        <taxon>Pucciniomycetes</taxon>
        <taxon>Pucciniales</taxon>
        <taxon>Sphaerophragmiaceae</taxon>
        <taxon>Austropuccinia</taxon>
    </lineage>
</organism>
<dbReference type="Proteomes" id="UP000765509">
    <property type="component" value="Unassembled WGS sequence"/>
</dbReference>
<evidence type="ECO:0000313" key="2">
    <source>
        <dbReference type="EMBL" id="MBW0539504.1"/>
    </source>
</evidence>
<gene>
    <name evidence="2" type="ORF">O181_079219</name>
</gene>
<accession>A0A9Q3FI23</accession>
<dbReference type="EMBL" id="AVOT02044141">
    <property type="protein sequence ID" value="MBW0539504.1"/>
    <property type="molecule type" value="Genomic_DNA"/>
</dbReference>
<keyword evidence="3" id="KW-1185">Reference proteome</keyword>
<sequence>MELVPDIALKNISSSIDTANIISHRRRQPKNVVNLVTAGSDVPRAYLQAIHHEKSSAWREAIANEINSIKLHKVWKVVESSEAQNLLGTTWVFREKEDSNGDVTRYKARLCVQGFAQIEGLDFNETFAPTGRMMTLRFLLGFCASHDLEIHQMDVKTAFLYRTLEEKVFIRYAYGYPHTVRQGTCLQLMKSLYGLKQSP</sequence>
<proteinExistence type="predicted"/>
<feature type="domain" description="Reverse transcriptase Ty1/copia-type" evidence="1">
    <location>
        <begin position="73"/>
        <end position="199"/>
    </location>
</feature>
<reference evidence="2" key="1">
    <citation type="submission" date="2021-03" db="EMBL/GenBank/DDBJ databases">
        <title>Draft genome sequence of rust myrtle Austropuccinia psidii MF-1, a brazilian biotype.</title>
        <authorList>
            <person name="Quecine M.C."/>
            <person name="Pachon D.M.R."/>
            <person name="Bonatelli M.L."/>
            <person name="Correr F.H."/>
            <person name="Franceschini L.M."/>
            <person name="Leite T.F."/>
            <person name="Margarido G.R.A."/>
            <person name="Almeida C.A."/>
            <person name="Ferrarezi J.A."/>
            <person name="Labate C.A."/>
        </authorList>
    </citation>
    <scope>NUCLEOTIDE SEQUENCE</scope>
    <source>
        <strain evidence="2">MF-1</strain>
    </source>
</reference>
<dbReference type="InterPro" id="IPR013103">
    <property type="entry name" value="RVT_2"/>
</dbReference>
<evidence type="ECO:0000313" key="3">
    <source>
        <dbReference type="Proteomes" id="UP000765509"/>
    </source>
</evidence>